<evidence type="ECO:0000313" key="2">
    <source>
        <dbReference type="Proteomes" id="UP001341840"/>
    </source>
</evidence>
<name>A0ABU6YCV6_9FABA</name>
<sequence>MAKGFLSDSSAFHDRRPFEVQPDAPTEYEAAHVVVWPDHVYEGAAYLDTQYYCPQLFDVVETQAPPMWNFMETVNSYEFGRTSQVHDGKLELKEAGSCDIVVQTRKNAGIALPVRGCVPN</sequence>
<protein>
    <submittedName>
        <fullName evidence="1">Uncharacterized protein</fullName>
    </submittedName>
</protein>
<organism evidence="1 2">
    <name type="scientific">Stylosanthes scabra</name>
    <dbReference type="NCBI Taxonomy" id="79078"/>
    <lineage>
        <taxon>Eukaryota</taxon>
        <taxon>Viridiplantae</taxon>
        <taxon>Streptophyta</taxon>
        <taxon>Embryophyta</taxon>
        <taxon>Tracheophyta</taxon>
        <taxon>Spermatophyta</taxon>
        <taxon>Magnoliopsida</taxon>
        <taxon>eudicotyledons</taxon>
        <taxon>Gunneridae</taxon>
        <taxon>Pentapetalae</taxon>
        <taxon>rosids</taxon>
        <taxon>fabids</taxon>
        <taxon>Fabales</taxon>
        <taxon>Fabaceae</taxon>
        <taxon>Papilionoideae</taxon>
        <taxon>50 kb inversion clade</taxon>
        <taxon>dalbergioids sensu lato</taxon>
        <taxon>Dalbergieae</taxon>
        <taxon>Pterocarpus clade</taxon>
        <taxon>Stylosanthes</taxon>
    </lineage>
</organism>
<comment type="caution">
    <text evidence="1">The sequence shown here is derived from an EMBL/GenBank/DDBJ whole genome shotgun (WGS) entry which is preliminary data.</text>
</comment>
<dbReference type="EMBL" id="JASCZI010241769">
    <property type="protein sequence ID" value="MED6206628.1"/>
    <property type="molecule type" value="Genomic_DNA"/>
</dbReference>
<keyword evidence="2" id="KW-1185">Reference proteome</keyword>
<dbReference type="Proteomes" id="UP001341840">
    <property type="component" value="Unassembled WGS sequence"/>
</dbReference>
<proteinExistence type="predicted"/>
<gene>
    <name evidence="1" type="ORF">PIB30_028618</name>
</gene>
<reference evidence="1 2" key="1">
    <citation type="journal article" date="2023" name="Plants (Basel)">
        <title>Bridging the Gap: Combining Genomics and Transcriptomics Approaches to Understand Stylosanthes scabra, an Orphan Legume from the Brazilian Caatinga.</title>
        <authorList>
            <person name="Ferreira-Neto J.R.C."/>
            <person name="da Silva M.D."/>
            <person name="Binneck E."/>
            <person name="de Melo N.F."/>
            <person name="da Silva R.H."/>
            <person name="de Melo A.L.T.M."/>
            <person name="Pandolfi V."/>
            <person name="Bustamante F.O."/>
            <person name="Brasileiro-Vidal A.C."/>
            <person name="Benko-Iseppon A.M."/>
        </authorList>
    </citation>
    <scope>NUCLEOTIDE SEQUENCE [LARGE SCALE GENOMIC DNA]</scope>
    <source>
        <tissue evidence="1">Leaves</tissue>
    </source>
</reference>
<evidence type="ECO:0000313" key="1">
    <source>
        <dbReference type="EMBL" id="MED6206628.1"/>
    </source>
</evidence>
<accession>A0ABU6YCV6</accession>